<protein>
    <submittedName>
        <fullName evidence="2">Uncharacterized protein</fullName>
    </submittedName>
</protein>
<gene>
    <name evidence="2" type="ORF">BJ508DRAFT_365124</name>
</gene>
<evidence type="ECO:0000313" key="3">
    <source>
        <dbReference type="Proteomes" id="UP000275078"/>
    </source>
</evidence>
<accession>A0A3N4HSN5</accession>
<sequence length="326" mass="38781">MPTYHITFGDTPWEVYEPTTRSNSPSSTQRNTETRPASPPSPQRIYFNSLKSSFISAHTHNALISHFHRAHPNGWIHIDEELEGSEDGFFDCYWHIFCKNDGRNIAYWPECYRSVLEAYLLFYACYIHPYFTKLGCEKHYIDYEESPRTEYLWILWMLGRNENFVYRKWRAGLLRLEQIWLLGLILQKTMWRIRILLRVEMRDEVTRLVEMMRIGRRARRMVEFFSALRAERLEVLVVGYLENEAVRREVVGGLDKVQRRWEDDGGEWEYKWDSDLEWWVGEGRASGLDLAGFREEWEGKIFPDRGAVVVYEGRGEGGSRRRAKTL</sequence>
<proteinExistence type="predicted"/>
<feature type="compositionally biased region" description="Polar residues" evidence="1">
    <location>
        <begin position="19"/>
        <end position="35"/>
    </location>
</feature>
<name>A0A3N4HSN5_ASCIM</name>
<evidence type="ECO:0000256" key="1">
    <source>
        <dbReference type="SAM" id="MobiDB-lite"/>
    </source>
</evidence>
<reference evidence="2 3" key="1">
    <citation type="journal article" date="2018" name="Nat. Ecol. Evol.">
        <title>Pezizomycetes genomes reveal the molecular basis of ectomycorrhizal truffle lifestyle.</title>
        <authorList>
            <person name="Murat C."/>
            <person name="Payen T."/>
            <person name="Noel B."/>
            <person name="Kuo A."/>
            <person name="Morin E."/>
            <person name="Chen J."/>
            <person name="Kohler A."/>
            <person name="Krizsan K."/>
            <person name="Balestrini R."/>
            <person name="Da Silva C."/>
            <person name="Montanini B."/>
            <person name="Hainaut M."/>
            <person name="Levati E."/>
            <person name="Barry K.W."/>
            <person name="Belfiori B."/>
            <person name="Cichocki N."/>
            <person name="Clum A."/>
            <person name="Dockter R.B."/>
            <person name="Fauchery L."/>
            <person name="Guy J."/>
            <person name="Iotti M."/>
            <person name="Le Tacon F."/>
            <person name="Lindquist E.A."/>
            <person name="Lipzen A."/>
            <person name="Malagnac F."/>
            <person name="Mello A."/>
            <person name="Molinier V."/>
            <person name="Miyauchi S."/>
            <person name="Poulain J."/>
            <person name="Riccioni C."/>
            <person name="Rubini A."/>
            <person name="Sitrit Y."/>
            <person name="Splivallo R."/>
            <person name="Traeger S."/>
            <person name="Wang M."/>
            <person name="Zifcakova L."/>
            <person name="Wipf D."/>
            <person name="Zambonelli A."/>
            <person name="Paolocci F."/>
            <person name="Nowrousian M."/>
            <person name="Ottonello S."/>
            <person name="Baldrian P."/>
            <person name="Spatafora J.W."/>
            <person name="Henrissat B."/>
            <person name="Nagy L.G."/>
            <person name="Aury J.M."/>
            <person name="Wincker P."/>
            <person name="Grigoriev I.V."/>
            <person name="Bonfante P."/>
            <person name="Martin F.M."/>
        </authorList>
    </citation>
    <scope>NUCLEOTIDE SEQUENCE [LARGE SCALE GENOMIC DNA]</scope>
    <source>
        <strain evidence="2 3">RN42</strain>
    </source>
</reference>
<feature type="region of interest" description="Disordered" evidence="1">
    <location>
        <begin position="15"/>
        <end position="42"/>
    </location>
</feature>
<dbReference type="Proteomes" id="UP000275078">
    <property type="component" value="Unassembled WGS sequence"/>
</dbReference>
<evidence type="ECO:0000313" key="2">
    <source>
        <dbReference type="EMBL" id="RPA76317.1"/>
    </source>
</evidence>
<dbReference type="AlphaFoldDB" id="A0A3N4HSN5"/>
<organism evidence="2 3">
    <name type="scientific">Ascobolus immersus RN42</name>
    <dbReference type="NCBI Taxonomy" id="1160509"/>
    <lineage>
        <taxon>Eukaryota</taxon>
        <taxon>Fungi</taxon>
        <taxon>Dikarya</taxon>
        <taxon>Ascomycota</taxon>
        <taxon>Pezizomycotina</taxon>
        <taxon>Pezizomycetes</taxon>
        <taxon>Pezizales</taxon>
        <taxon>Ascobolaceae</taxon>
        <taxon>Ascobolus</taxon>
    </lineage>
</organism>
<dbReference type="EMBL" id="ML119747">
    <property type="protein sequence ID" value="RPA76317.1"/>
    <property type="molecule type" value="Genomic_DNA"/>
</dbReference>
<keyword evidence="3" id="KW-1185">Reference proteome</keyword>